<feature type="transmembrane region" description="Helical" evidence="1">
    <location>
        <begin position="79"/>
        <end position="96"/>
    </location>
</feature>
<dbReference type="OrthoDB" id="3078176at2"/>
<gene>
    <name evidence="2" type="ORF">FB388_5043</name>
</gene>
<dbReference type="RefSeq" id="WP_142104587.1">
    <property type="nucleotide sequence ID" value="NZ_VFPH01000002.1"/>
</dbReference>
<feature type="transmembrane region" description="Helical" evidence="1">
    <location>
        <begin position="102"/>
        <end position="123"/>
    </location>
</feature>
<evidence type="ECO:0000313" key="2">
    <source>
        <dbReference type="EMBL" id="TQM37824.1"/>
    </source>
</evidence>
<sequence>MAGVAVLDPASAQRSSSPTTQATRYLCAAAYSDHRFARWVISDLLEGHNRATAPSYGVDIVPIIRHCVRAQRQRLVRDLVLSAMLIATALMVVNTARPLLEIMLRLVLLSWAVVFFMACLIRYEVVVPRLLRDRFDPDRGPRMSGRRERLLYDLVQRLRTNVTVYSGFSPFVGCGLDIGGWSFVVDTRRGREDPIRGTLEPKTFNLDELYSCTTQRVHDLRLDRLRTESRLYVNGRDARAQRWLLHDPASRPSTWVDDALVDHFRRFPSEQVRHYLTVQVVEWGGELVLSIFLRFSVTGENLFCEASYFLLPPVVERYHQVDDMNGEVDLRTVGAIFLRSIVLTPFLLVIAPFAVLYRIVERWTRWRERVVTRRRARQSPTFDYGAVTTVRQRSMSPNPRHYFQLLDRIMYVKLVEQQIFDAIITFLEKSDIDTSELRKRQTTVLNTGVIVSGGQINAESLAVGTGAVAGVRHAVSAARSGGASGAAQPSSTSRGK</sequence>
<dbReference type="EMBL" id="VFPH01000002">
    <property type="protein sequence ID" value="TQM37824.1"/>
    <property type="molecule type" value="Genomic_DNA"/>
</dbReference>
<feature type="transmembrane region" description="Helical" evidence="1">
    <location>
        <begin position="336"/>
        <end position="360"/>
    </location>
</feature>
<accession>A0A543FVQ8</accession>
<dbReference type="Proteomes" id="UP000319818">
    <property type="component" value="Unassembled WGS sequence"/>
</dbReference>
<keyword evidence="1" id="KW-0472">Membrane</keyword>
<keyword evidence="1" id="KW-1133">Transmembrane helix</keyword>
<protein>
    <submittedName>
        <fullName evidence="2">Uncharacterized protein</fullName>
    </submittedName>
</protein>
<organism evidence="2 3">
    <name type="scientific">Pseudonocardia cypriaca</name>
    <dbReference type="NCBI Taxonomy" id="882449"/>
    <lineage>
        <taxon>Bacteria</taxon>
        <taxon>Bacillati</taxon>
        <taxon>Actinomycetota</taxon>
        <taxon>Actinomycetes</taxon>
        <taxon>Pseudonocardiales</taxon>
        <taxon>Pseudonocardiaceae</taxon>
        <taxon>Pseudonocardia</taxon>
    </lineage>
</organism>
<keyword evidence="3" id="KW-1185">Reference proteome</keyword>
<reference evidence="2 3" key="1">
    <citation type="submission" date="2019-06" db="EMBL/GenBank/DDBJ databases">
        <title>Sequencing the genomes of 1000 actinobacteria strains.</title>
        <authorList>
            <person name="Klenk H.-P."/>
        </authorList>
    </citation>
    <scope>NUCLEOTIDE SEQUENCE [LARGE SCALE GENOMIC DNA]</scope>
    <source>
        <strain evidence="2 3">DSM 45511</strain>
    </source>
</reference>
<name>A0A543FVQ8_9PSEU</name>
<keyword evidence="1" id="KW-0812">Transmembrane</keyword>
<dbReference type="AlphaFoldDB" id="A0A543FVQ8"/>
<comment type="caution">
    <text evidence="2">The sequence shown here is derived from an EMBL/GenBank/DDBJ whole genome shotgun (WGS) entry which is preliminary data.</text>
</comment>
<proteinExistence type="predicted"/>
<evidence type="ECO:0000256" key="1">
    <source>
        <dbReference type="SAM" id="Phobius"/>
    </source>
</evidence>
<evidence type="ECO:0000313" key="3">
    <source>
        <dbReference type="Proteomes" id="UP000319818"/>
    </source>
</evidence>